<accession>X0YRR7</accession>
<dbReference type="Pfam" id="PF13557">
    <property type="entry name" value="Phenol_MetA_deg"/>
    <property type="match status" value="1"/>
</dbReference>
<evidence type="ECO:0000313" key="1">
    <source>
        <dbReference type="EMBL" id="GAG58910.1"/>
    </source>
</evidence>
<name>X0YRR7_9ZZZZ</name>
<gene>
    <name evidence="1" type="ORF">S01H4_11918</name>
</gene>
<protein>
    <submittedName>
        <fullName evidence="1">Uncharacterized protein</fullName>
    </submittedName>
</protein>
<proteinExistence type="predicted"/>
<organism evidence="1">
    <name type="scientific">marine sediment metagenome</name>
    <dbReference type="NCBI Taxonomy" id="412755"/>
    <lineage>
        <taxon>unclassified sequences</taxon>
        <taxon>metagenomes</taxon>
        <taxon>ecological metagenomes</taxon>
    </lineage>
</organism>
<dbReference type="EMBL" id="BART01004940">
    <property type="protein sequence ID" value="GAG58910.1"/>
    <property type="molecule type" value="Genomic_DNA"/>
</dbReference>
<feature type="non-terminal residue" evidence="1">
    <location>
        <position position="277"/>
    </location>
</feature>
<dbReference type="InterPro" id="IPR025737">
    <property type="entry name" value="FApF"/>
</dbReference>
<feature type="non-terminal residue" evidence="1">
    <location>
        <position position="1"/>
    </location>
</feature>
<comment type="caution">
    <text evidence="1">The sequence shown here is derived from an EMBL/GenBank/DDBJ whole genome shotgun (WGS) entry which is preliminary data.</text>
</comment>
<sequence>SYLLLVSSGLAEQVSAQDLEPRRWSHLPIGQTIVGVGYAYTEANVFFSPVLNLTDGTSRINGLGFSVIHTLDLAGKSARISLLLPYLSGRWEGDIDGEHQVIHRNGAGDPRLRLSMNLYGAPPLKGPAFAQYRAEHTTNTVVGVSIAVTAPLGKYCDDCLINIGNNRWSVRPQVGVVHTRGPWSFELTGSAFVFTDNDSFIDNAVLEQKPMYALQTHVVYDFKPGSTASSTRRLSRMFRLESLESEIALFWFLKKTGHQFRKPCISFQFLECGSQFR</sequence>
<reference evidence="1" key="1">
    <citation type="journal article" date="2014" name="Front. Microbiol.">
        <title>High frequency of phylogenetically diverse reductive dehalogenase-homologous genes in deep subseafloor sedimentary metagenomes.</title>
        <authorList>
            <person name="Kawai M."/>
            <person name="Futagami T."/>
            <person name="Toyoda A."/>
            <person name="Takaki Y."/>
            <person name="Nishi S."/>
            <person name="Hori S."/>
            <person name="Arai W."/>
            <person name="Tsubouchi T."/>
            <person name="Morono Y."/>
            <person name="Uchiyama I."/>
            <person name="Ito T."/>
            <person name="Fujiyama A."/>
            <person name="Inagaki F."/>
            <person name="Takami H."/>
        </authorList>
    </citation>
    <scope>NUCLEOTIDE SEQUENCE</scope>
    <source>
        <strain evidence="1">Expedition CK06-06</strain>
    </source>
</reference>
<dbReference type="AlphaFoldDB" id="X0YRR7"/>